<gene>
    <name evidence="3" type="ORF">R2601_20881</name>
</gene>
<dbReference type="GO" id="GO:0004175">
    <property type="term" value="F:endopeptidase activity"/>
    <property type="evidence" value="ECO:0007669"/>
    <property type="project" value="UniProtKB-ARBA"/>
</dbReference>
<keyword evidence="1" id="KW-0812">Transmembrane</keyword>
<proteinExistence type="predicted"/>
<keyword evidence="3" id="KW-0378">Hydrolase</keyword>
<accession>Q0FT63</accession>
<evidence type="ECO:0000313" key="3">
    <source>
        <dbReference type="EMBL" id="EAU47306.1"/>
    </source>
</evidence>
<dbReference type="EMBL" id="AATQ01000007">
    <property type="protein sequence ID" value="EAU47306.1"/>
    <property type="molecule type" value="Genomic_DNA"/>
</dbReference>
<feature type="transmembrane region" description="Helical" evidence="1">
    <location>
        <begin position="62"/>
        <end position="81"/>
    </location>
</feature>
<keyword evidence="1" id="KW-0472">Membrane</keyword>
<dbReference type="STRING" id="314265.R2601_20881"/>
<organism evidence="3 4">
    <name type="scientific">Salipiger bermudensis (strain DSM 26914 / JCM 13377 / KCTC 12554 / HTCC2601)</name>
    <name type="common">Pelagibaca bermudensis</name>
    <dbReference type="NCBI Taxonomy" id="314265"/>
    <lineage>
        <taxon>Bacteria</taxon>
        <taxon>Pseudomonadati</taxon>
        <taxon>Pseudomonadota</taxon>
        <taxon>Alphaproteobacteria</taxon>
        <taxon>Rhodobacterales</taxon>
        <taxon>Roseobacteraceae</taxon>
        <taxon>Salipiger</taxon>
    </lineage>
</organism>
<sequence length="111" mass="12345">MLFFGWTGVQLLGEEIFTVLTFLCSLSLLYRFVSRKPALCLAAFVAAVIFGLVHLPSYQWNFVQAIGLIPVRLVLLMPYIITRNIWLSTGVHILNDWTICGLSAVAAMDPG</sequence>
<evidence type="ECO:0000259" key="2">
    <source>
        <dbReference type="Pfam" id="PF02517"/>
    </source>
</evidence>
<name>Q0FT63_SALBH</name>
<reference evidence="3 4" key="1">
    <citation type="journal article" date="2010" name="J. Bacteriol.">
        <title>Genome sequences of Pelagibaca bermudensis HTCC2601T and Maritimibacter alkaliphilus HTCC2654T, the type strains of two marine Roseobacter genera.</title>
        <authorList>
            <person name="Thrash J.C."/>
            <person name="Cho J.C."/>
            <person name="Ferriera S."/>
            <person name="Johnson J."/>
            <person name="Vergin K.L."/>
            <person name="Giovannoni S.J."/>
        </authorList>
    </citation>
    <scope>NUCLEOTIDE SEQUENCE [LARGE SCALE GENOMIC DNA]</scope>
    <source>
        <strain evidence="4">DSM 26914 / JCM 13377 / KCTC 12554 / HTCC2601</strain>
    </source>
</reference>
<dbReference type="GO" id="GO:0006508">
    <property type="term" value="P:proteolysis"/>
    <property type="evidence" value="ECO:0007669"/>
    <property type="project" value="UniProtKB-KW"/>
</dbReference>
<dbReference type="AlphaFoldDB" id="Q0FT63"/>
<dbReference type="GO" id="GO:0080120">
    <property type="term" value="P:CAAX-box protein maturation"/>
    <property type="evidence" value="ECO:0007669"/>
    <property type="project" value="UniProtKB-ARBA"/>
</dbReference>
<dbReference type="eggNOG" id="COG1266">
    <property type="taxonomic scope" value="Bacteria"/>
</dbReference>
<feature type="domain" description="CAAX prenyl protease 2/Lysostaphin resistance protein A-like" evidence="2">
    <location>
        <begin position="9"/>
        <end position="97"/>
    </location>
</feature>
<dbReference type="HOGENOM" id="CLU_2155939_0_0_5"/>
<evidence type="ECO:0000313" key="4">
    <source>
        <dbReference type="Proteomes" id="UP000006230"/>
    </source>
</evidence>
<dbReference type="Proteomes" id="UP000006230">
    <property type="component" value="Unassembled WGS sequence"/>
</dbReference>
<evidence type="ECO:0000256" key="1">
    <source>
        <dbReference type="SAM" id="Phobius"/>
    </source>
</evidence>
<protein>
    <submittedName>
        <fullName evidence="3">Possible CAAX amino terminal protease family protein</fullName>
    </submittedName>
</protein>
<dbReference type="RefSeq" id="WP_007799086.1">
    <property type="nucleotide sequence ID" value="NZ_DS022276.1"/>
</dbReference>
<dbReference type="Pfam" id="PF02517">
    <property type="entry name" value="Rce1-like"/>
    <property type="match status" value="1"/>
</dbReference>
<keyword evidence="3" id="KW-0645">Protease</keyword>
<feature type="transmembrane region" description="Helical" evidence="1">
    <location>
        <begin position="16"/>
        <end position="33"/>
    </location>
</feature>
<feature type="transmembrane region" description="Helical" evidence="1">
    <location>
        <begin position="38"/>
        <end position="56"/>
    </location>
</feature>
<keyword evidence="1" id="KW-1133">Transmembrane helix</keyword>
<comment type="caution">
    <text evidence="3">The sequence shown here is derived from an EMBL/GenBank/DDBJ whole genome shotgun (WGS) entry which is preliminary data.</text>
</comment>
<keyword evidence="4" id="KW-1185">Reference proteome</keyword>
<dbReference type="InterPro" id="IPR003675">
    <property type="entry name" value="Rce1/LyrA-like_dom"/>
</dbReference>